<dbReference type="InterPro" id="IPR029056">
    <property type="entry name" value="Ribokinase-like"/>
</dbReference>
<dbReference type="InterPro" id="IPR030677">
    <property type="entry name" value="Nnr"/>
</dbReference>
<evidence type="ECO:0000256" key="7">
    <source>
        <dbReference type="ARBA" id="ARBA00013129"/>
    </source>
</evidence>
<evidence type="ECO:0000256" key="19">
    <source>
        <dbReference type="ARBA" id="ARBA00048238"/>
    </source>
</evidence>
<evidence type="ECO:0000256" key="14">
    <source>
        <dbReference type="ARBA" id="ARBA00023235"/>
    </source>
</evidence>
<dbReference type="SUPFAM" id="SSF64153">
    <property type="entry name" value="YjeF N-terminal domain-like"/>
    <property type="match status" value="1"/>
</dbReference>
<dbReference type="Gene3D" id="3.40.1190.20">
    <property type="match status" value="1"/>
</dbReference>
<evidence type="ECO:0000259" key="21">
    <source>
        <dbReference type="PROSITE" id="PS51383"/>
    </source>
</evidence>
<comment type="catalytic activity">
    <reaction evidence="1">
        <text>(6R)-NADHX = (6S)-NADHX</text>
        <dbReference type="Rhea" id="RHEA:32215"/>
        <dbReference type="ChEBI" id="CHEBI:64074"/>
        <dbReference type="ChEBI" id="CHEBI:64075"/>
        <dbReference type="EC" id="5.1.99.6"/>
    </reaction>
</comment>
<organism evidence="23">
    <name type="scientific">marine metagenome</name>
    <dbReference type="NCBI Taxonomy" id="408172"/>
    <lineage>
        <taxon>unclassified sequences</taxon>
        <taxon>metagenomes</taxon>
        <taxon>ecological metagenomes</taxon>
    </lineage>
</organism>
<dbReference type="PROSITE" id="PS01050">
    <property type="entry name" value="YJEF_C_2"/>
    <property type="match status" value="1"/>
</dbReference>
<sequence>MAVADAAAPEPAEVLVDRAGAAVARAALNLMGGAYGRRVVVVAGKGSNGADGRVAAARLERRGVRTTVVDAADAPGRLPVADLVVDAAYGTGLGRSYEAPATDAPVLAVDLPSGVDGLTGEARGAPTSAQRTVTFAALKPGLLFADGPGLAGRVEVADIGLDTSSARTHLVDDDDVARLVPNRPEDTHKWANACWVVAGSVGMEGAAALAAEAAQRAGAGYVRLSTPGCGEAEAPVEVVRYPVDSVPGPDHADLERFAALVVGPGLGTSEEVAEGVRRLVDGVDRPLVVDGDALTALVGTTIRPGPQAVLTPHDGEFERLAEQSPGSDRIGAVRSLAGRTGSVVLLKGPTTVVAHPDGRVLLAAAGDRRLATAGSGDVLAGILGAFLARGAGALEAAAAAAHVHGRLLDGLPATGVVAGDLSARLVDVLVALGVDGSGRTVA</sequence>
<evidence type="ECO:0000256" key="3">
    <source>
        <dbReference type="ARBA" id="ARBA00001958"/>
    </source>
</evidence>
<dbReference type="PROSITE" id="PS51383">
    <property type="entry name" value="YJEF_C_3"/>
    <property type="match status" value="1"/>
</dbReference>
<keyword evidence="10" id="KW-0067">ATP-binding</keyword>
<keyword evidence="11" id="KW-0521">NADP</keyword>
<evidence type="ECO:0000256" key="9">
    <source>
        <dbReference type="ARBA" id="ARBA00022741"/>
    </source>
</evidence>
<dbReference type="CDD" id="cd01171">
    <property type="entry name" value="YXKO-related"/>
    <property type="match status" value="1"/>
</dbReference>
<keyword evidence="9" id="KW-0547">Nucleotide-binding</keyword>
<keyword evidence="15" id="KW-0456">Lyase</keyword>
<dbReference type="Pfam" id="PF01256">
    <property type="entry name" value="Carb_kinase"/>
    <property type="match status" value="1"/>
</dbReference>
<dbReference type="InterPro" id="IPR004443">
    <property type="entry name" value="YjeF_N_dom"/>
</dbReference>
<dbReference type="EC" id="5.1.99.6" evidence="6"/>
<comment type="similarity">
    <text evidence="4">In the N-terminal section; belongs to the NnrE/AIBP family.</text>
</comment>
<comment type="similarity">
    <text evidence="5">In the C-terminal section; belongs to the NnrD/CARKD family.</text>
</comment>
<name>A0A381QNP9_9ZZZZ</name>
<gene>
    <name evidence="23" type="ORF">METZ01_LOCUS32963</name>
</gene>
<dbReference type="Gene3D" id="3.40.50.10260">
    <property type="entry name" value="YjeF N-terminal domain"/>
    <property type="match status" value="2"/>
</dbReference>
<dbReference type="AlphaFoldDB" id="A0A381QNP9"/>
<proteinExistence type="inferred from homology"/>
<dbReference type="EC" id="4.2.1.136" evidence="7"/>
<dbReference type="NCBIfam" id="TIGR00196">
    <property type="entry name" value="yjeF_cterm"/>
    <property type="match status" value="1"/>
</dbReference>
<evidence type="ECO:0000256" key="17">
    <source>
        <dbReference type="ARBA" id="ARBA00025153"/>
    </source>
</evidence>
<dbReference type="InterPro" id="IPR036652">
    <property type="entry name" value="YjeF_N_dom_sf"/>
</dbReference>
<comment type="function">
    <text evidence="17">Bifunctional enzyme that catalyzes the epimerization of the S- and R-forms of NAD(P)HX and the dehydration of the S-form of NAD(P)HX at the expense of ADP, which is converted to AMP. This allows the repair of both epimers of NAD(P)HX, a damaged form of NAD(P)H that is a result of enzymatic or heat-dependent hydration.</text>
</comment>
<comment type="cofactor">
    <cofactor evidence="3">
        <name>K(+)</name>
        <dbReference type="ChEBI" id="CHEBI:29103"/>
    </cofactor>
</comment>
<accession>A0A381QNP9</accession>
<evidence type="ECO:0000256" key="13">
    <source>
        <dbReference type="ARBA" id="ARBA00023027"/>
    </source>
</evidence>
<evidence type="ECO:0000313" key="23">
    <source>
        <dbReference type="EMBL" id="SUZ80109.1"/>
    </source>
</evidence>
<dbReference type="PROSITE" id="PS51385">
    <property type="entry name" value="YJEF_N"/>
    <property type="match status" value="1"/>
</dbReference>
<dbReference type="PIRSF" id="PIRSF017184">
    <property type="entry name" value="Nnr"/>
    <property type="match status" value="1"/>
</dbReference>
<evidence type="ECO:0000256" key="5">
    <source>
        <dbReference type="ARBA" id="ARBA00009524"/>
    </source>
</evidence>
<dbReference type="PANTHER" id="PTHR12592">
    <property type="entry name" value="ATP-DEPENDENT (S)-NAD(P)H-HYDRATE DEHYDRATASE FAMILY MEMBER"/>
    <property type="match status" value="1"/>
</dbReference>
<dbReference type="PANTHER" id="PTHR12592:SF0">
    <property type="entry name" value="ATP-DEPENDENT (S)-NAD(P)H-HYDRATE DEHYDRATASE"/>
    <property type="match status" value="1"/>
</dbReference>
<feature type="domain" description="YjeF C-terminal" evidence="21">
    <location>
        <begin position="172"/>
        <end position="432"/>
    </location>
</feature>
<dbReference type="InterPro" id="IPR017953">
    <property type="entry name" value="Carbohydrate_kinase_pred_CS"/>
</dbReference>
<dbReference type="Pfam" id="PF03853">
    <property type="entry name" value="YjeF_N"/>
    <property type="match status" value="2"/>
</dbReference>
<protein>
    <recommendedName>
        <fullName evidence="18">Nicotinamide nucleotide repair protein</fullName>
        <ecNumber evidence="7">4.2.1.136</ecNumber>
        <ecNumber evidence="6">5.1.99.6</ecNumber>
    </recommendedName>
</protein>
<evidence type="ECO:0000256" key="20">
    <source>
        <dbReference type="ARBA" id="ARBA00049209"/>
    </source>
</evidence>
<comment type="catalytic activity">
    <reaction evidence="20">
        <text>(6S)-NADPHX + ADP = AMP + phosphate + NADPH + H(+)</text>
        <dbReference type="Rhea" id="RHEA:32235"/>
        <dbReference type="ChEBI" id="CHEBI:15378"/>
        <dbReference type="ChEBI" id="CHEBI:43474"/>
        <dbReference type="ChEBI" id="CHEBI:57783"/>
        <dbReference type="ChEBI" id="CHEBI:64076"/>
        <dbReference type="ChEBI" id="CHEBI:456215"/>
        <dbReference type="ChEBI" id="CHEBI:456216"/>
        <dbReference type="EC" id="4.2.1.136"/>
    </reaction>
</comment>
<keyword evidence="12" id="KW-0630">Potassium</keyword>
<comment type="catalytic activity">
    <reaction evidence="2">
        <text>(6R)-NADPHX = (6S)-NADPHX</text>
        <dbReference type="Rhea" id="RHEA:32227"/>
        <dbReference type="ChEBI" id="CHEBI:64076"/>
        <dbReference type="ChEBI" id="CHEBI:64077"/>
        <dbReference type="EC" id="5.1.99.6"/>
    </reaction>
</comment>
<evidence type="ECO:0000256" key="4">
    <source>
        <dbReference type="ARBA" id="ARBA00006001"/>
    </source>
</evidence>
<dbReference type="GO" id="GO:0052856">
    <property type="term" value="F:NAD(P)HX epimerase activity"/>
    <property type="evidence" value="ECO:0007669"/>
    <property type="project" value="UniProtKB-EC"/>
</dbReference>
<keyword evidence="16" id="KW-0511">Multifunctional enzyme</keyword>
<evidence type="ECO:0000256" key="18">
    <source>
        <dbReference type="ARBA" id="ARBA00032624"/>
    </source>
</evidence>
<dbReference type="SUPFAM" id="SSF53613">
    <property type="entry name" value="Ribokinase-like"/>
    <property type="match status" value="1"/>
</dbReference>
<reference evidence="23" key="1">
    <citation type="submission" date="2018-05" db="EMBL/GenBank/DDBJ databases">
        <authorList>
            <person name="Lanie J.A."/>
            <person name="Ng W.-L."/>
            <person name="Kazmierczak K.M."/>
            <person name="Andrzejewski T.M."/>
            <person name="Davidsen T.M."/>
            <person name="Wayne K.J."/>
            <person name="Tettelin H."/>
            <person name="Glass J.I."/>
            <person name="Rusch D."/>
            <person name="Podicherti R."/>
            <person name="Tsui H.-C.T."/>
            <person name="Winkler M.E."/>
        </authorList>
    </citation>
    <scope>NUCLEOTIDE SEQUENCE</scope>
</reference>
<evidence type="ECO:0000256" key="2">
    <source>
        <dbReference type="ARBA" id="ARBA00000909"/>
    </source>
</evidence>
<evidence type="ECO:0000256" key="11">
    <source>
        <dbReference type="ARBA" id="ARBA00022857"/>
    </source>
</evidence>
<evidence type="ECO:0000256" key="12">
    <source>
        <dbReference type="ARBA" id="ARBA00022958"/>
    </source>
</evidence>
<keyword evidence="14" id="KW-0413">Isomerase</keyword>
<evidence type="ECO:0000259" key="22">
    <source>
        <dbReference type="PROSITE" id="PS51385"/>
    </source>
</evidence>
<dbReference type="InterPro" id="IPR000631">
    <property type="entry name" value="CARKD"/>
</dbReference>
<feature type="domain" description="YjeF N-terminal" evidence="22">
    <location>
        <begin position="1"/>
        <end position="167"/>
    </location>
</feature>
<evidence type="ECO:0000256" key="10">
    <source>
        <dbReference type="ARBA" id="ARBA00022840"/>
    </source>
</evidence>
<dbReference type="HAMAP" id="MF_01965">
    <property type="entry name" value="NADHX_dehydratase"/>
    <property type="match status" value="1"/>
</dbReference>
<dbReference type="GO" id="GO:0052855">
    <property type="term" value="F:ADP-dependent NAD(P)H-hydrate dehydratase activity"/>
    <property type="evidence" value="ECO:0007669"/>
    <property type="project" value="UniProtKB-EC"/>
</dbReference>
<comment type="catalytic activity">
    <reaction evidence="19">
        <text>(6S)-NADHX + ADP = AMP + phosphate + NADH + H(+)</text>
        <dbReference type="Rhea" id="RHEA:32223"/>
        <dbReference type="ChEBI" id="CHEBI:15378"/>
        <dbReference type="ChEBI" id="CHEBI:43474"/>
        <dbReference type="ChEBI" id="CHEBI:57945"/>
        <dbReference type="ChEBI" id="CHEBI:64074"/>
        <dbReference type="ChEBI" id="CHEBI:456215"/>
        <dbReference type="ChEBI" id="CHEBI:456216"/>
        <dbReference type="EC" id="4.2.1.136"/>
    </reaction>
</comment>
<evidence type="ECO:0000256" key="6">
    <source>
        <dbReference type="ARBA" id="ARBA00012228"/>
    </source>
</evidence>
<dbReference type="GO" id="GO:0110051">
    <property type="term" value="P:metabolite repair"/>
    <property type="evidence" value="ECO:0007669"/>
    <property type="project" value="TreeGrafter"/>
</dbReference>
<evidence type="ECO:0000256" key="16">
    <source>
        <dbReference type="ARBA" id="ARBA00023268"/>
    </source>
</evidence>
<evidence type="ECO:0000256" key="1">
    <source>
        <dbReference type="ARBA" id="ARBA00000013"/>
    </source>
</evidence>
<dbReference type="GO" id="GO:0005524">
    <property type="term" value="F:ATP binding"/>
    <property type="evidence" value="ECO:0007669"/>
    <property type="project" value="UniProtKB-KW"/>
</dbReference>
<dbReference type="GO" id="GO:0046872">
    <property type="term" value="F:metal ion binding"/>
    <property type="evidence" value="ECO:0007669"/>
    <property type="project" value="UniProtKB-KW"/>
</dbReference>
<evidence type="ECO:0000256" key="15">
    <source>
        <dbReference type="ARBA" id="ARBA00023239"/>
    </source>
</evidence>
<evidence type="ECO:0000256" key="8">
    <source>
        <dbReference type="ARBA" id="ARBA00022723"/>
    </source>
</evidence>
<dbReference type="EMBL" id="UINC01001414">
    <property type="protein sequence ID" value="SUZ80109.1"/>
    <property type="molecule type" value="Genomic_DNA"/>
</dbReference>
<keyword evidence="13" id="KW-0520">NAD</keyword>
<keyword evidence="8" id="KW-0479">Metal-binding</keyword>